<evidence type="ECO:0000313" key="2">
    <source>
        <dbReference type="EMBL" id="KAK7603309.1"/>
    </source>
</evidence>
<proteinExistence type="predicted"/>
<feature type="signal peptide" evidence="1">
    <location>
        <begin position="1"/>
        <end position="20"/>
    </location>
</feature>
<comment type="caution">
    <text evidence="2">The sequence shown here is derived from an EMBL/GenBank/DDBJ whole genome shotgun (WGS) entry which is preliminary data.</text>
</comment>
<name>A0AAN9TQD4_9HEMI</name>
<sequence length="117" mass="12761">MQSFKIVAVLLVAFAASAAAESGSIMVRNSGGYVAVFNVDYDLNGERKSESSGKFTLGVNKEINIPSGATNVYLKVEEYWFPGQKTTIFTKSYASPVHKCFKIWGTTLSPSYAEENC</sequence>
<dbReference type="EMBL" id="JBBCAQ010000006">
    <property type="protein sequence ID" value="KAK7603309.1"/>
    <property type="molecule type" value="Genomic_DNA"/>
</dbReference>
<dbReference type="InterPro" id="IPR038700">
    <property type="entry name" value="Thiol_cytolys_C_sf"/>
</dbReference>
<organism evidence="2 3">
    <name type="scientific">Parthenolecanium corni</name>
    <dbReference type="NCBI Taxonomy" id="536013"/>
    <lineage>
        <taxon>Eukaryota</taxon>
        <taxon>Metazoa</taxon>
        <taxon>Ecdysozoa</taxon>
        <taxon>Arthropoda</taxon>
        <taxon>Hexapoda</taxon>
        <taxon>Insecta</taxon>
        <taxon>Pterygota</taxon>
        <taxon>Neoptera</taxon>
        <taxon>Paraneoptera</taxon>
        <taxon>Hemiptera</taxon>
        <taxon>Sternorrhyncha</taxon>
        <taxon>Coccoidea</taxon>
        <taxon>Coccidae</taxon>
        <taxon>Parthenolecanium</taxon>
    </lineage>
</organism>
<keyword evidence="3" id="KW-1185">Reference proteome</keyword>
<dbReference type="SUPFAM" id="SSF56978">
    <property type="entry name" value="Perfringolysin"/>
    <property type="match status" value="1"/>
</dbReference>
<dbReference type="AlphaFoldDB" id="A0AAN9TQD4"/>
<dbReference type="GO" id="GO:0015485">
    <property type="term" value="F:cholesterol binding"/>
    <property type="evidence" value="ECO:0007669"/>
    <property type="project" value="InterPro"/>
</dbReference>
<dbReference type="Gene3D" id="2.60.40.1430">
    <property type="entry name" value="Perfringolysin, domain 4"/>
    <property type="match status" value="1"/>
</dbReference>
<keyword evidence="1" id="KW-0732">Signal</keyword>
<dbReference type="Proteomes" id="UP001367676">
    <property type="component" value="Unassembled WGS sequence"/>
</dbReference>
<evidence type="ECO:0000256" key="1">
    <source>
        <dbReference type="SAM" id="SignalP"/>
    </source>
</evidence>
<gene>
    <name evidence="2" type="ORF">V9T40_003308</name>
</gene>
<reference evidence="2 3" key="1">
    <citation type="submission" date="2024-03" db="EMBL/GenBank/DDBJ databases">
        <title>Adaptation during the transition from Ophiocordyceps entomopathogen to insect associate is accompanied by gene loss and intensified selection.</title>
        <authorList>
            <person name="Ward C.M."/>
            <person name="Onetto C.A."/>
            <person name="Borneman A.R."/>
        </authorList>
    </citation>
    <scope>NUCLEOTIDE SEQUENCE [LARGE SCALE GENOMIC DNA]</scope>
    <source>
        <strain evidence="2">AWRI1</strain>
        <tissue evidence="2">Single Adult Female</tissue>
    </source>
</reference>
<dbReference type="InterPro" id="IPR036359">
    <property type="entry name" value="Thiol_cytolysin_sf"/>
</dbReference>
<evidence type="ECO:0000313" key="3">
    <source>
        <dbReference type="Proteomes" id="UP001367676"/>
    </source>
</evidence>
<protein>
    <submittedName>
        <fullName evidence="2">Uncharacterized protein</fullName>
    </submittedName>
</protein>
<feature type="chain" id="PRO_5042906610" evidence="1">
    <location>
        <begin position="21"/>
        <end position="117"/>
    </location>
</feature>
<accession>A0AAN9TQD4</accession>